<evidence type="ECO:0000313" key="5">
    <source>
        <dbReference type="EMBL" id="SAL57975.1"/>
    </source>
</evidence>
<dbReference type="InterPro" id="IPR009057">
    <property type="entry name" value="Homeodomain-like_sf"/>
</dbReference>
<dbReference type="Gene3D" id="1.10.10.60">
    <property type="entry name" value="Homeodomain-like"/>
    <property type="match status" value="1"/>
</dbReference>
<dbReference type="InterPro" id="IPR050204">
    <property type="entry name" value="AraC_XylS_family_regulators"/>
</dbReference>
<name>A0A158IN62_9BURK</name>
<keyword evidence="2" id="KW-0238">DNA-binding</keyword>
<dbReference type="PROSITE" id="PS00041">
    <property type="entry name" value="HTH_ARAC_FAMILY_1"/>
    <property type="match status" value="1"/>
</dbReference>
<dbReference type="Pfam" id="PF14525">
    <property type="entry name" value="AraC_binding_2"/>
    <property type="match status" value="1"/>
</dbReference>
<dbReference type="InterPro" id="IPR035418">
    <property type="entry name" value="AraC-bd_2"/>
</dbReference>
<evidence type="ECO:0000256" key="2">
    <source>
        <dbReference type="ARBA" id="ARBA00023125"/>
    </source>
</evidence>
<dbReference type="EMBL" id="FCON02000026">
    <property type="protein sequence ID" value="SAL57975.1"/>
    <property type="molecule type" value="Genomic_DNA"/>
</dbReference>
<dbReference type="InterPro" id="IPR018060">
    <property type="entry name" value="HTH_AraC"/>
</dbReference>
<keyword evidence="3" id="KW-0804">Transcription</keyword>
<evidence type="ECO:0000259" key="4">
    <source>
        <dbReference type="PROSITE" id="PS01124"/>
    </source>
</evidence>
<dbReference type="PRINTS" id="PR00032">
    <property type="entry name" value="HTHARAC"/>
</dbReference>
<dbReference type="SUPFAM" id="SSF46689">
    <property type="entry name" value="Homeodomain-like"/>
    <property type="match status" value="1"/>
</dbReference>
<dbReference type="InterPro" id="IPR018062">
    <property type="entry name" value="HTH_AraC-typ_CS"/>
</dbReference>
<dbReference type="Pfam" id="PF12833">
    <property type="entry name" value="HTH_18"/>
    <property type="match status" value="1"/>
</dbReference>
<sequence>MQIVSTSRVDPAAQSAIWSQALAERFGGLRIDTYGRSAFAGSIRHCTVGEVQFCRLSAQAHRAANTPRSPGGNRRNYKVAVQLSGHSEFEQDGLKARLGPGDWAIYDTSKPYLMTAPGNVDLAIAVLPQHLVSLHPRERHVLVHALGSRAGAGRMLREFLIDALDTLARAEPPNASLDDKLAHLLQIAIAEHVADAQERPLPTVLRSRIVDFVREHLTDPELSVARIAHGLNCSKRYLHMVFDSEDSTLAKYILQLRLTNICADLGNPALRARSITEVAMKWGFVSPNHFSRTFKEAFGATPREYRAGALQPRPID</sequence>
<keyword evidence="6" id="KW-1185">Reference proteome</keyword>
<dbReference type="SMART" id="SM00342">
    <property type="entry name" value="HTH_ARAC"/>
    <property type="match status" value="1"/>
</dbReference>
<dbReference type="GO" id="GO:0003700">
    <property type="term" value="F:DNA-binding transcription factor activity"/>
    <property type="evidence" value="ECO:0007669"/>
    <property type="project" value="InterPro"/>
</dbReference>
<accession>A0A158IN62</accession>
<dbReference type="PANTHER" id="PTHR46796:SF6">
    <property type="entry name" value="ARAC SUBFAMILY"/>
    <property type="match status" value="1"/>
</dbReference>
<organism evidence="5 6">
    <name type="scientific">Caballeronia choica</name>
    <dbReference type="NCBI Taxonomy" id="326476"/>
    <lineage>
        <taxon>Bacteria</taxon>
        <taxon>Pseudomonadati</taxon>
        <taxon>Pseudomonadota</taxon>
        <taxon>Betaproteobacteria</taxon>
        <taxon>Burkholderiales</taxon>
        <taxon>Burkholderiaceae</taxon>
        <taxon>Caballeronia</taxon>
    </lineage>
</organism>
<dbReference type="PANTHER" id="PTHR46796">
    <property type="entry name" value="HTH-TYPE TRANSCRIPTIONAL ACTIVATOR RHAS-RELATED"/>
    <property type="match status" value="1"/>
</dbReference>
<dbReference type="PROSITE" id="PS01124">
    <property type="entry name" value="HTH_ARAC_FAMILY_2"/>
    <property type="match status" value="1"/>
</dbReference>
<dbReference type="InterPro" id="IPR020449">
    <property type="entry name" value="Tscrpt_reg_AraC-type_HTH"/>
</dbReference>
<keyword evidence="1" id="KW-0805">Transcription regulation</keyword>
<feature type="domain" description="HTH araC/xylS-type" evidence="4">
    <location>
        <begin position="207"/>
        <end position="308"/>
    </location>
</feature>
<protein>
    <submittedName>
        <fullName evidence="5">AraC family transcriptional regulator</fullName>
    </submittedName>
</protein>
<proteinExistence type="predicted"/>
<gene>
    <name evidence="5" type="ORF">AWB68_02853</name>
</gene>
<evidence type="ECO:0000256" key="1">
    <source>
        <dbReference type="ARBA" id="ARBA00023015"/>
    </source>
</evidence>
<dbReference type="GO" id="GO:0043565">
    <property type="term" value="F:sequence-specific DNA binding"/>
    <property type="evidence" value="ECO:0007669"/>
    <property type="project" value="InterPro"/>
</dbReference>
<dbReference type="Proteomes" id="UP000054770">
    <property type="component" value="Unassembled WGS sequence"/>
</dbReference>
<evidence type="ECO:0000256" key="3">
    <source>
        <dbReference type="ARBA" id="ARBA00023163"/>
    </source>
</evidence>
<evidence type="ECO:0000313" key="6">
    <source>
        <dbReference type="Proteomes" id="UP000054770"/>
    </source>
</evidence>
<reference evidence="5" key="1">
    <citation type="submission" date="2016-01" db="EMBL/GenBank/DDBJ databases">
        <authorList>
            <person name="Peeters C."/>
        </authorList>
    </citation>
    <scope>NUCLEOTIDE SEQUENCE [LARGE SCALE GENOMIC DNA]</scope>
    <source>
        <strain evidence="5">LMG 22940</strain>
    </source>
</reference>
<dbReference type="AlphaFoldDB" id="A0A158IN62"/>
<comment type="caution">
    <text evidence="5">The sequence shown here is derived from an EMBL/GenBank/DDBJ whole genome shotgun (WGS) entry which is preliminary data.</text>
</comment>